<reference evidence="2 3" key="1">
    <citation type="journal article" date="2020" name="Biotechnol. Biofuels">
        <title>New insights from the biogas microbiome by comprehensive genome-resolved metagenomics of nearly 1600 species originating from multiple anaerobic digesters.</title>
        <authorList>
            <person name="Campanaro S."/>
            <person name="Treu L."/>
            <person name="Rodriguez-R L.M."/>
            <person name="Kovalovszki A."/>
            <person name="Ziels R.M."/>
            <person name="Maus I."/>
            <person name="Zhu X."/>
            <person name="Kougias P.G."/>
            <person name="Basile A."/>
            <person name="Luo G."/>
            <person name="Schluter A."/>
            <person name="Konstantinidis K.T."/>
            <person name="Angelidaki I."/>
        </authorList>
    </citation>
    <scope>NUCLEOTIDE SEQUENCE [LARGE SCALE GENOMIC DNA]</scope>
    <source>
        <strain evidence="2">AS04akNAM_125</strain>
    </source>
</reference>
<dbReference type="SUPFAM" id="SSF88723">
    <property type="entry name" value="PIN domain-like"/>
    <property type="match status" value="1"/>
</dbReference>
<gene>
    <name evidence="2" type="ORF">GXX24_06865</name>
</gene>
<dbReference type="EMBL" id="DULP01000101">
    <property type="protein sequence ID" value="HHW33844.1"/>
    <property type="molecule type" value="Genomic_DNA"/>
</dbReference>
<dbReference type="InterPro" id="IPR029060">
    <property type="entry name" value="PIN-like_dom_sf"/>
</dbReference>
<evidence type="ECO:0000313" key="2">
    <source>
        <dbReference type="EMBL" id="HHW33844.1"/>
    </source>
</evidence>
<sequence length="184" mass="19338">MMVRAVLDACVLYPTVLREILIGTADAGLYAPLWSARILAEWRHAAARLGAQHAAVAGAEIALLRLGHPAAETPEPPGTTAGYDWPDPADRHVVETALAAGAGVIVTANLRDFPARTLAALGLRAVHPDPFLLDLWQRDAGPVAASVHAAHDRAQALGGPVALRELMGRARLPRLGKALERAGS</sequence>
<comment type="caution">
    <text evidence="2">The sequence shown here is derived from an EMBL/GenBank/DDBJ whole genome shotgun (WGS) entry which is preliminary data.</text>
</comment>
<dbReference type="Proteomes" id="UP000580830">
    <property type="component" value="Unassembled WGS sequence"/>
</dbReference>
<dbReference type="InterPro" id="IPR002716">
    <property type="entry name" value="PIN_dom"/>
</dbReference>
<evidence type="ECO:0000259" key="1">
    <source>
        <dbReference type="Pfam" id="PF13470"/>
    </source>
</evidence>
<name>A0A832PLQ0_9RHOB</name>
<protein>
    <submittedName>
        <fullName evidence="2">PIN domain-containing protein</fullName>
    </submittedName>
</protein>
<evidence type="ECO:0000313" key="3">
    <source>
        <dbReference type="Proteomes" id="UP000580830"/>
    </source>
</evidence>
<feature type="domain" description="PIN" evidence="1">
    <location>
        <begin position="4"/>
        <end position="110"/>
    </location>
</feature>
<dbReference type="AlphaFoldDB" id="A0A832PLQ0"/>
<dbReference type="NCBIfam" id="NF046100">
    <property type="entry name" value="RSP_2648_fam_PIN"/>
    <property type="match status" value="1"/>
</dbReference>
<organism evidence="2 3">
    <name type="scientific">Paracoccus solventivorans</name>
    <dbReference type="NCBI Taxonomy" id="53463"/>
    <lineage>
        <taxon>Bacteria</taxon>
        <taxon>Pseudomonadati</taxon>
        <taxon>Pseudomonadota</taxon>
        <taxon>Alphaproteobacteria</taxon>
        <taxon>Rhodobacterales</taxon>
        <taxon>Paracoccaceae</taxon>
        <taxon>Paracoccus</taxon>
    </lineage>
</organism>
<dbReference type="Pfam" id="PF13470">
    <property type="entry name" value="PIN_3"/>
    <property type="match status" value="1"/>
</dbReference>
<accession>A0A832PLQ0</accession>
<proteinExistence type="predicted"/>